<dbReference type="InterPro" id="IPR050121">
    <property type="entry name" value="Cytochrome_P450_monoxygenase"/>
</dbReference>
<organism evidence="8 9">
    <name type="scientific">Lasiodiplodia hormozganensis</name>
    <dbReference type="NCBI Taxonomy" id="869390"/>
    <lineage>
        <taxon>Eukaryota</taxon>
        <taxon>Fungi</taxon>
        <taxon>Dikarya</taxon>
        <taxon>Ascomycota</taxon>
        <taxon>Pezizomycotina</taxon>
        <taxon>Dothideomycetes</taxon>
        <taxon>Dothideomycetes incertae sedis</taxon>
        <taxon>Botryosphaeriales</taxon>
        <taxon>Botryosphaeriaceae</taxon>
        <taxon>Lasiodiplodia</taxon>
    </lineage>
</organism>
<gene>
    <name evidence="8" type="primary">CYP750A1</name>
    <name evidence="8" type="ORF">DIS24_g8054</name>
</gene>
<dbReference type="Gene3D" id="1.10.630.10">
    <property type="entry name" value="Cytochrome P450"/>
    <property type="match status" value="1"/>
</dbReference>
<evidence type="ECO:0000313" key="8">
    <source>
        <dbReference type="EMBL" id="KAK0645261.1"/>
    </source>
</evidence>
<dbReference type="GO" id="GO:0016705">
    <property type="term" value="F:oxidoreductase activity, acting on paired donors, with incorporation or reduction of molecular oxygen"/>
    <property type="evidence" value="ECO:0007669"/>
    <property type="project" value="InterPro"/>
</dbReference>
<dbReference type="GO" id="GO:0005506">
    <property type="term" value="F:iron ion binding"/>
    <property type="evidence" value="ECO:0007669"/>
    <property type="project" value="InterPro"/>
</dbReference>
<name>A0AA40CNA4_9PEZI</name>
<feature type="binding site" description="axial binding residue" evidence="7">
    <location>
        <position position="390"/>
    </location>
    <ligand>
        <name>heme</name>
        <dbReference type="ChEBI" id="CHEBI:30413"/>
    </ligand>
    <ligandPart>
        <name>Fe</name>
        <dbReference type="ChEBI" id="CHEBI:18248"/>
    </ligandPart>
</feature>
<reference evidence="8" key="1">
    <citation type="submission" date="2023-06" db="EMBL/GenBank/DDBJ databases">
        <title>Multi-omics analyses reveal the molecular pathogenesis toolkit of Lasiodiplodia hormozganensis, a cross-kingdom pathogen.</title>
        <authorList>
            <person name="Felix C."/>
            <person name="Meneses R."/>
            <person name="Goncalves M.F.M."/>
            <person name="Tilleman L."/>
            <person name="Duarte A.S."/>
            <person name="Jorrin-Novo J.V."/>
            <person name="Van De Peer Y."/>
            <person name="Deforce D."/>
            <person name="Van Nieuwerburgh F."/>
            <person name="Esteves A.C."/>
            <person name="Alves A."/>
        </authorList>
    </citation>
    <scope>NUCLEOTIDE SEQUENCE</scope>
    <source>
        <strain evidence="8">CBS 339.90</strain>
    </source>
</reference>
<dbReference type="InterPro" id="IPR036396">
    <property type="entry name" value="Cyt_P450_sf"/>
</dbReference>
<evidence type="ECO:0000256" key="5">
    <source>
        <dbReference type="ARBA" id="ARBA00023004"/>
    </source>
</evidence>
<dbReference type="Proteomes" id="UP001175001">
    <property type="component" value="Unassembled WGS sequence"/>
</dbReference>
<dbReference type="Pfam" id="PF00067">
    <property type="entry name" value="p450"/>
    <property type="match status" value="1"/>
</dbReference>
<keyword evidence="9" id="KW-1185">Reference proteome</keyword>
<dbReference type="GO" id="GO:0020037">
    <property type="term" value="F:heme binding"/>
    <property type="evidence" value="ECO:0007669"/>
    <property type="project" value="InterPro"/>
</dbReference>
<keyword evidence="6" id="KW-0503">Monooxygenase</keyword>
<evidence type="ECO:0000256" key="4">
    <source>
        <dbReference type="ARBA" id="ARBA00023002"/>
    </source>
</evidence>
<dbReference type="PANTHER" id="PTHR24305:SF187">
    <property type="entry name" value="P450, PUTATIVE (EUROFUNG)-RELATED"/>
    <property type="match status" value="1"/>
</dbReference>
<keyword evidence="7" id="KW-0349">Heme</keyword>
<evidence type="ECO:0000256" key="6">
    <source>
        <dbReference type="ARBA" id="ARBA00023033"/>
    </source>
</evidence>
<comment type="similarity">
    <text evidence="2">Belongs to the cytochrome P450 family.</text>
</comment>
<evidence type="ECO:0000256" key="7">
    <source>
        <dbReference type="PIRSR" id="PIRSR602401-1"/>
    </source>
</evidence>
<keyword evidence="5 7" id="KW-0408">Iron</keyword>
<comment type="cofactor">
    <cofactor evidence="1 7">
        <name>heme</name>
        <dbReference type="ChEBI" id="CHEBI:30413"/>
    </cofactor>
</comment>
<dbReference type="EMBL" id="JAUJDW010000055">
    <property type="protein sequence ID" value="KAK0645261.1"/>
    <property type="molecule type" value="Genomic_DNA"/>
</dbReference>
<dbReference type="InterPro" id="IPR002401">
    <property type="entry name" value="Cyt_P450_E_grp-I"/>
</dbReference>
<evidence type="ECO:0000313" key="9">
    <source>
        <dbReference type="Proteomes" id="UP001175001"/>
    </source>
</evidence>
<dbReference type="AlphaFoldDB" id="A0AA40CNA4"/>
<dbReference type="PRINTS" id="PR00385">
    <property type="entry name" value="P450"/>
</dbReference>
<protein>
    <submittedName>
        <fullName evidence="8">Cytochrome P450 750A1</fullName>
    </submittedName>
</protein>
<evidence type="ECO:0000256" key="1">
    <source>
        <dbReference type="ARBA" id="ARBA00001971"/>
    </source>
</evidence>
<dbReference type="SUPFAM" id="SSF48264">
    <property type="entry name" value="Cytochrome P450"/>
    <property type="match status" value="1"/>
</dbReference>
<dbReference type="InterPro" id="IPR001128">
    <property type="entry name" value="Cyt_P450"/>
</dbReference>
<evidence type="ECO:0000256" key="3">
    <source>
        <dbReference type="ARBA" id="ARBA00022723"/>
    </source>
</evidence>
<keyword evidence="3 7" id="KW-0479">Metal-binding</keyword>
<dbReference type="PRINTS" id="PR00463">
    <property type="entry name" value="EP450I"/>
</dbReference>
<dbReference type="PANTHER" id="PTHR24305">
    <property type="entry name" value="CYTOCHROME P450"/>
    <property type="match status" value="1"/>
</dbReference>
<evidence type="ECO:0000256" key="2">
    <source>
        <dbReference type="ARBA" id="ARBA00010617"/>
    </source>
</evidence>
<sequence>MGIYRLVFSPIRNFPGPRLGALSSFYRVYVALRSNVRLFTEVQKLHEQYGDYVRVGPREISVLNPSAIPLLYGPKTKCRRALADYESRVQSTVDDFVKALEERVGTPIDITSWVNFFSFDAMGRIAYNVDFGMLKRGEGTVKMEGRSTSLKVLHDAMKVFGIIGAVPWLFRMISQTGGGGEIKTFFEWCNAAMEMKQRTFNPTHDTPTDIASHILAAQSDPTKHPQTPLALKNTSSLLILAGSDTAASAMTNALFYLFRDPVRLRKLRAELDALPDADAPSPRSLASVRYLDCVLNETLRLKPPACEGLTRETPAGGITIPPPPGNNGGGNAVFIPANTIVAVPTWALHRDTRFWGSDAASFRPERFEEMGDLLAETAPFIPFTRGACTCPGKALAYVEMRAVVAAVVGRFDVEVVGGEEGMRAFDEGCVDSFTLTNRPLWVVLRRRGERER</sequence>
<comment type="caution">
    <text evidence="8">The sequence shown here is derived from an EMBL/GenBank/DDBJ whole genome shotgun (WGS) entry which is preliminary data.</text>
</comment>
<keyword evidence="4" id="KW-0560">Oxidoreductase</keyword>
<proteinExistence type="inferred from homology"/>
<accession>A0AA40CNA4</accession>
<dbReference type="GO" id="GO:0004497">
    <property type="term" value="F:monooxygenase activity"/>
    <property type="evidence" value="ECO:0007669"/>
    <property type="project" value="UniProtKB-KW"/>
</dbReference>